<dbReference type="GO" id="GO:0016070">
    <property type="term" value="P:RNA metabolic process"/>
    <property type="evidence" value="ECO:0007669"/>
    <property type="project" value="InterPro"/>
</dbReference>
<dbReference type="GO" id="GO:0016788">
    <property type="term" value="F:hydrolase activity, acting on ester bonds"/>
    <property type="evidence" value="ECO:0007669"/>
    <property type="project" value="InterPro"/>
</dbReference>
<name>A0A3A9AY20_9FIRM</name>
<evidence type="ECO:0000313" key="2">
    <source>
        <dbReference type="EMBL" id="RKI91265.1"/>
    </source>
</evidence>
<dbReference type="GO" id="GO:0003723">
    <property type="term" value="F:RNA binding"/>
    <property type="evidence" value="ECO:0007669"/>
    <property type="project" value="InterPro"/>
</dbReference>
<accession>A0A3A9AY20</accession>
<reference evidence="2 3" key="1">
    <citation type="submission" date="2018-09" db="EMBL/GenBank/DDBJ databases">
        <title>Murine metabolic-syndrome-specific gut microbial biobank.</title>
        <authorList>
            <person name="Liu C."/>
        </authorList>
    </citation>
    <scope>NUCLEOTIDE SEQUENCE [LARGE SCALE GENOMIC DNA]</scope>
    <source>
        <strain evidence="2 3">0.1xD8-82</strain>
    </source>
</reference>
<comment type="caution">
    <text evidence="2">The sequence shown here is derived from an EMBL/GenBank/DDBJ whole genome shotgun (WGS) entry which is preliminary data.</text>
</comment>
<dbReference type="Pfam" id="PF08845">
    <property type="entry name" value="SymE_toxin"/>
    <property type="match status" value="1"/>
</dbReference>
<dbReference type="GO" id="GO:0005737">
    <property type="term" value="C:cytoplasm"/>
    <property type="evidence" value="ECO:0007669"/>
    <property type="project" value="InterPro"/>
</dbReference>
<keyword evidence="3" id="KW-1185">Reference proteome</keyword>
<protein>
    <submittedName>
        <fullName evidence="2">Type I addiction module toxin, SymE family</fullName>
    </submittedName>
</protein>
<sequence length="80" mass="8921">MKSREMTVYRARGNGKDLTVPMIMMQGKWLRDMGFTVGDRISVTLQDGKLVVERTGRMWSDPKGIAAVKERAGMCDGKAV</sequence>
<dbReference type="RefSeq" id="WP_120469379.1">
    <property type="nucleotide sequence ID" value="NZ_RAYQ01000010.1"/>
</dbReference>
<dbReference type="AlphaFoldDB" id="A0A3A9AY20"/>
<dbReference type="EMBL" id="RAYQ01000010">
    <property type="protein sequence ID" value="RKI91265.1"/>
    <property type="molecule type" value="Genomic_DNA"/>
</dbReference>
<proteinExistence type="predicted"/>
<dbReference type="InterPro" id="IPR014944">
    <property type="entry name" value="Toxin_SymE-like"/>
</dbReference>
<dbReference type="OrthoDB" id="9803936at2"/>
<evidence type="ECO:0000259" key="1">
    <source>
        <dbReference type="Pfam" id="PF08845"/>
    </source>
</evidence>
<gene>
    <name evidence="2" type="ORF">D7V94_10140</name>
</gene>
<evidence type="ECO:0000313" key="3">
    <source>
        <dbReference type="Proteomes" id="UP000280696"/>
    </source>
</evidence>
<organism evidence="2 3">
    <name type="scientific">Parablautia intestinalis</name>
    <dbReference type="NCBI Taxonomy" id="2320100"/>
    <lineage>
        <taxon>Bacteria</taxon>
        <taxon>Bacillati</taxon>
        <taxon>Bacillota</taxon>
        <taxon>Clostridia</taxon>
        <taxon>Lachnospirales</taxon>
        <taxon>Lachnospiraceae</taxon>
        <taxon>Parablautia</taxon>
    </lineage>
</organism>
<feature type="domain" description="Toxin SymE-like" evidence="1">
    <location>
        <begin position="4"/>
        <end position="53"/>
    </location>
</feature>
<dbReference type="Proteomes" id="UP000280696">
    <property type="component" value="Unassembled WGS sequence"/>
</dbReference>